<gene>
    <name evidence="1" type="ORF">BJ122_10639</name>
</gene>
<evidence type="ECO:0000313" key="2">
    <source>
        <dbReference type="Proteomes" id="UP000248148"/>
    </source>
</evidence>
<proteinExistence type="predicted"/>
<sequence>MIASHHSELDAATLGVADAAPTACTRRLRRDVHRTGPPAAIRRRAMARSLDAVMATFETSRLPNPRQAVCTSERHEARSHVNAKQSLGSHRLTGCFDNPVDQQRRTGRVIDTTAQMQRGRPGARQIAEAVPTLRLELIAASIRAEAAAKPTGDTE</sequence>
<protein>
    <submittedName>
        <fullName evidence="1">Uncharacterized protein</fullName>
    </submittedName>
</protein>
<reference evidence="1 2" key="1">
    <citation type="submission" date="2018-06" db="EMBL/GenBank/DDBJ databases">
        <title>Genomic Encyclopedia of Archaeal and Bacterial Type Strains, Phase II (KMG-II): from individual species to whole genera.</title>
        <authorList>
            <person name="Goeker M."/>
        </authorList>
    </citation>
    <scope>NUCLEOTIDE SEQUENCE [LARGE SCALE GENOMIC DNA]</scope>
    <source>
        <strain evidence="1 2">JCM 11668</strain>
    </source>
</reference>
<dbReference type="AlphaFoldDB" id="A0A318TK76"/>
<keyword evidence="2" id="KW-1185">Reference proteome</keyword>
<organism evidence="1 2">
    <name type="scientific">Rhodopseudomonas faecalis</name>
    <dbReference type="NCBI Taxonomy" id="99655"/>
    <lineage>
        <taxon>Bacteria</taxon>
        <taxon>Pseudomonadati</taxon>
        <taxon>Pseudomonadota</taxon>
        <taxon>Alphaproteobacteria</taxon>
        <taxon>Hyphomicrobiales</taxon>
        <taxon>Nitrobacteraceae</taxon>
        <taxon>Rhodopseudomonas</taxon>
    </lineage>
</organism>
<accession>A0A318TK76</accession>
<dbReference type="EMBL" id="QJTI01000006">
    <property type="protein sequence ID" value="PYF03548.1"/>
    <property type="molecule type" value="Genomic_DNA"/>
</dbReference>
<name>A0A318TK76_9BRAD</name>
<dbReference type="RefSeq" id="WP_146227163.1">
    <property type="nucleotide sequence ID" value="NZ_QJTI01000006.1"/>
</dbReference>
<evidence type="ECO:0000313" key="1">
    <source>
        <dbReference type="EMBL" id="PYF03548.1"/>
    </source>
</evidence>
<comment type="caution">
    <text evidence="1">The sequence shown here is derived from an EMBL/GenBank/DDBJ whole genome shotgun (WGS) entry which is preliminary data.</text>
</comment>
<dbReference type="Proteomes" id="UP000248148">
    <property type="component" value="Unassembled WGS sequence"/>
</dbReference>